<organism evidence="4">
    <name type="scientific">Oryza brachyantha</name>
    <name type="common">malo sina</name>
    <dbReference type="NCBI Taxonomy" id="4533"/>
    <lineage>
        <taxon>Eukaryota</taxon>
        <taxon>Viridiplantae</taxon>
        <taxon>Streptophyta</taxon>
        <taxon>Embryophyta</taxon>
        <taxon>Tracheophyta</taxon>
        <taxon>Spermatophyta</taxon>
        <taxon>Magnoliopsida</taxon>
        <taxon>Liliopsida</taxon>
        <taxon>Poales</taxon>
        <taxon>Poaceae</taxon>
        <taxon>BOP clade</taxon>
        <taxon>Oryzoideae</taxon>
        <taxon>Oryzeae</taxon>
        <taxon>Oryzinae</taxon>
        <taxon>Oryza</taxon>
    </lineage>
</organism>
<accession>J3L135</accession>
<evidence type="ECO:0000313" key="5">
    <source>
        <dbReference type="Proteomes" id="UP000006038"/>
    </source>
</evidence>
<name>J3L135_ORYBR</name>
<evidence type="ECO:0000256" key="2">
    <source>
        <dbReference type="ARBA" id="ARBA00001968"/>
    </source>
</evidence>
<reference evidence="4" key="2">
    <citation type="submission" date="2013-04" db="UniProtKB">
        <authorList>
            <consortium name="EnsemblPlants"/>
        </authorList>
    </citation>
    <scope>IDENTIFICATION</scope>
</reference>
<dbReference type="AlphaFoldDB" id="J3L135"/>
<dbReference type="Gramene" id="OB01G29410.1">
    <property type="protein sequence ID" value="OB01G29410.1"/>
    <property type="gene ID" value="OB01G29410"/>
</dbReference>
<dbReference type="Proteomes" id="UP000006038">
    <property type="component" value="Chromosome 1"/>
</dbReference>
<evidence type="ECO:0000256" key="3">
    <source>
        <dbReference type="ARBA" id="ARBA00022801"/>
    </source>
</evidence>
<evidence type="ECO:0000256" key="1">
    <source>
        <dbReference type="ARBA" id="ARBA00000500"/>
    </source>
</evidence>
<sequence length="301" mass="34364">MQPRVRCQVPPELKTSHKRVAMRRNQVLRQQQRGFGILVFRKADRIKNTTTVYTLNDPDGGATIENNVFCVSIHYRNFDKKVFKVRPKDAWNKVANGAGILIHILLMEFLTALASWRAVKYIEGATIENNVFCVSVHYRNVDKKLQNIGFGIHVSLKADRIKNTTTVYTLNDPDEDANGACILIHILLMRSLVEAVKSTKGATIENNVFCISIHYRNVDKKVKGVVEKTTHEVLQNYLGLILREGDMVFELCPEVAWNKLIFLLMHCDLKPIRVRVPNHHVEAVVEILTTLLIFVRPGQNQ</sequence>
<proteinExistence type="predicted"/>
<dbReference type="STRING" id="4533.J3L135"/>
<dbReference type="PANTHER" id="PTHR43768:SF17">
    <property type="entry name" value="TREHALOSE-PHOSPHATE PHOSPHATASE F-RELATED"/>
    <property type="match status" value="1"/>
</dbReference>
<evidence type="ECO:0000313" key="4">
    <source>
        <dbReference type="EnsemblPlants" id="OB01G29410.1"/>
    </source>
</evidence>
<dbReference type="PANTHER" id="PTHR43768">
    <property type="entry name" value="TREHALOSE 6-PHOSPHATE PHOSPHATASE"/>
    <property type="match status" value="1"/>
</dbReference>
<protein>
    <submittedName>
        <fullName evidence="4">Uncharacterized protein</fullName>
    </submittedName>
</protein>
<comment type="catalytic activity">
    <reaction evidence="1">
        <text>alpha,alpha-trehalose 6-phosphate + H2O = alpha,alpha-trehalose + phosphate</text>
        <dbReference type="Rhea" id="RHEA:23420"/>
        <dbReference type="ChEBI" id="CHEBI:15377"/>
        <dbReference type="ChEBI" id="CHEBI:16551"/>
        <dbReference type="ChEBI" id="CHEBI:43474"/>
        <dbReference type="ChEBI" id="CHEBI:58429"/>
        <dbReference type="EC" id="3.1.3.12"/>
    </reaction>
</comment>
<keyword evidence="3" id="KW-0378">Hydrolase</keyword>
<dbReference type="EnsemblPlants" id="OB01G29410.1">
    <property type="protein sequence ID" value="OB01G29410.1"/>
    <property type="gene ID" value="OB01G29410"/>
</dbReference>
<dbReference type="InterPro" id="IPR044651">
    <property type="entry name" value="OTSB-like"/>
</dbReference>
<dbReference type="eggNOG" id="KOG1050">
    <property type="taxonomic scope" value="Eukaryota"/>
</dbReference>
<dbReference type="GO" id="GO:0005992">
    <property type="term" value="P:trehalose biosynthetic process"/>
    <property type="evidence" value="ECO:0007669"/>
    <property type="project" value="InterPro"/>
</dbReference>
<reference evidence="4" key="1">
    <citation type="journal article" date="2013" name="Nat. Commun.">
        <title>Whole-genome sequencing of Oryza brachyantha reveals mechanisms underlying Oryza genome evolution.</title>
        <authorList>
            <person name="Chen J."/>
            <person name="Huang Q."/>
            <person name="Gao D."/>
            <person name="Wang J."/>
            <person name="Lang Y."/>
            <person name="Liu T."/>
            <person name="Li B."/>
            <person name="Bai Z."/>
            <person name="Luis Goicoechea J."/>
            <person name="Liang C."/>
            <person name="Chen C."/>
            <person name="Zhang W."/>
            <person name="Sun S."/>
            <person name="Liao Y."/>
            <person name="Zhang X."/>
            <person name="Yang L."/>
            <person name="Song C."/>
            <person name="Wang M."/>
            <person name="Shi J."/>
            <person name="Liu G."/>
            <person name="Liu J."/>
            <person name="Zhou H."/>
            <person name="Zhou W."/>
            <person name="Yu Q."/>
            <person name="An N."/>
            <person name="Chen Y."/>
            <person name="Cai Q."/>
            <person name="Wang B."/>
            <person name="Liu B."/>
            <person name="Min J."/>
            <person name="Huang Y."/>
            <person name="Wu H."/>
            <person name="Li Z."/>
            <person name="Zhang Y."/>
            <person name="Yin Y."/>
            <person name="Song W."/>
            <person name="Jiang J."/>
            <person name="Jackson S.A."/>
            <person name="Wing R.A."/>
            <person name="Wang J."/>
            <person name="Chen M."/>
        </authorList>
    </citation>
    <scope>NUCLEOTIDE SEQUENCE [LARGE SCALE GENOMIC DNA]</scope>
    <source>
        <strain evidence="4">cv. IRGC 101232</strain>
    </source>
</reference>
<dbReference type="InterPro" id="IPR003337">
    <property type="entry name" value="Trehalose_PPase"/>
</dbReference>
<dbReference type="HOGENOM" id="CLU_925504_0_0_1"/>
<comment type="cofactor">
    <cofactor evidence="2">
        <name>a divalent metal cation</name>
        <dbReference type="ChEBI" id="CHEBI:60240"/>
    </cofactor>
</comment>
<keyword evidence="5" id="KW-1185">Reference proteome</keyword>
<dbReference type="Pfam" id="PF02358">
    <property type="entry name" value="Trehalose_PPase"/>
    <property type="match status" value="1"/>
</dbReference>
<dbReference type="GO" id="GO:0004805">
    <property type="term" value="F:trehalose-phosphatase activity"/>
    <property type="evidence" value="ECO:0007669"/>
    <property type="project" value="UniProtKB-EC"/>
</dbReference>